<reference evidence="6 7" key="1">
    <citation type="submission" date="2019-03" db="EMBL/GenBank/DDBJ databases">
        <title>Roseomonas sp. a novel Roseomonas species isolated from Sea whip Gorgonian.</title>
        <authorList>
            <person name="Li F."/>
            <person name="Pan X."/>
            <person name="Huang S."/>
            <person name="Li Z."/>
            <person name="Meng B."/>
        </authorList>
    </citation>
    <scope>NUCLEOTIDE SEQUENCE [LARGE SCALE GENOMIC DNA]</scope>
    <source>
        <strain evidence="6 7">M0104</strain>
    </source>
</reference>
<dbReference type="AlphaFoldDB" id="A0A845B5J7"/>
<keyword evidence="3" id="KW-0813">Transport</keyword>
<keyword evidence="4" id="KW-0732">Signal</keyword>
<dbReference type="Gene3D" id="3.40.190.10">
    <property type="entry name" value="Periplasmic binding protein-like II"/>
    <property type="match status" value="1"/>
</dbReference>
<dbReference type="SUPFAM" id="SSF53850">
    <property type="entry name" value="Periplasmic binding protein-like II"/>
    <property type="match status" value="1"/>
</dbReference>
<dbReference type="PANTHER" id="PTHR30290">
    <property type="entry name" value="PERIPLASMIC BINDING COMPONENT OF ABC TRANSPORTER"/>
    <property type="match status" value="1"/>
</dbReference>
<protein>
    <submittedName>
        <fullName evidence="6">ABC transporter substrate-binding protein</fullName>
    </submittedName>
</protein>
<evidence type="ECO:0000259" key="5">
    <source>
        <dbReference type="Pfam" id="PF00496"/>
    </source>
</evidence>
<dbReference type="Proteomes" id="UP000460715">
    <property type="component" value="Unassembled WGS sequence"/>
</dbReference>
<organism evidence="6 7">
    <name type="scientific">Teichococcus coralli</name>
    <dbReference type="NCBI Taxonomy" id="2545983"/>
    <lineage>
        <taxon>Bacteria</taxon>
        <taxon>Pseudomonadati</taxon>
        <taxon>Pseudomonadota</taxon>
        <taxon>Alphaproteobacteria</taxon>
        <taxon>Acetobacterales</taxon>
        <taxon>Roseomonadaceae</taxon>
        <taxon>Roseomonas</taxon>
    </lineage>
</organism>
<dbReference type="Pfam" id="PF00496">
    <property type="entry name" value="SBP_bac_5"/>
    <property type="match status" value="1"/>
</dbReference>
<evidence type="ECO:0000256" key="2">
    <source>
        <dbReference type="ARBA" id="ARBA00005695"/>
    </source>
</evidence>
<dbReference type="PIRSF" id="PIRSF002741">
    <property type="entry name" value="MppA"/>
    <property type="match status" value="1"/>
</dbReference>
<dbReference type="GO" id="GO:0043190">
    <property type="term" value="C:ATP-binding cassette (ABC) transporter complex"/>
    <property type="evidence" value="ECO:0007669"/>
    <property type="project" value="InterPro"/>
</dbReference>
<comment type="subcellular location">
    <subcellularLocation>
        <location evidence="1">Periplasm</location>
    </subcellularLocation>
</comment>
<sequence length="582" mass="63227">MSSAMAGKPFGMLKLQAARHQSAGIPNPGAEFARTSMLAPDCISRCILKSETRTIWQGLHMIGSSRGAGFSRRGILAAGAGFGAAASLGWPHGAALAAPATLRAAITGYGVINTLDPAKAALIPEFYVIWALYNGLLKLDAQMRPVPDLAESFKVGEDGALEFRLRQGVRFHDGSTLTADDVKFTLERLMDESTQSPNRSKVSAIDSIELPDPLTVRLRTKAPFAPLLTFLSNARTGTQILSRAAFSANPEGFGRKPVGTGAYMLRDWQPNQALKLTAFAGSFDGREGRIPEVEIPLIAEETSGVTALLGKQVDLTSTAPFADIPNLEKRPEVKVLKQPGLNTRFLTLNNRKPPFDDVHFRRAVSLAINRDVLVRIVLFGEGVATPGLIPPSLTASYDPAPKPLSSFNAQRAKEELAKSKYGPGTKGTILTWGSGWWKRIGEVVAAQVNQVLGTQLTVEVNEANTVFSRIRSGDYQAGTWGWLGMIDPDEYSYDLLHSEGWRNFAGYSNPKLDELLVKARRELDPARRGALYRESENLWIEDMPVVPLFCSNVHNLLAANVSGFTQLPYSNYGDQFGSVTLG</sequence>
<comment type="caution">
    <text evidence="6">The sequence shown here is derived from an EMBL/GenBank/DDBJ whole genome shotgun (WGS) entry which is preliminary data.</text>
</comment>
<dbReference type="GO" id="GO:0015833">
    <property type="term" value="P:peptide transport"/>
    <property type="evidence" value="ECO:0007669"/>
    <property type="project" value="TreeGrafter"/>
</dbReference>
<evidence type="ECO:0000256" key="4">
    <source>
        <dbReference type="ARBA" id="ARBA00022729"/>
    </source>
</evidence>
<dbReference type="Gene3D" id="3.90.76.10">
    <property type="entry name" value="Dipeptide-binding Protein, Domain 1"/>
    <property type="match status" value="1"/>
</dbReference>
<gene>
    <name evidence="6" type="ORF">E0493_03765</name>
</gene>
<keyword evidence="7" id="KW-1185">Reference proteome</keyword>
<evidence type="ECO:0000313" key="7">
    <source>
        <dbReference type="Proteomes" id="UP000460715"/>
    </source>
</evidence>
<evidence type="ECO:0000256" key="1">
    <source>
        <dbReference type="ARBA" id="ARBA00004418"/>
    </source>
</evidence>
<dbReference type="PANTHER" id="PTHR30290:SF10">
    <property type="entry name" value="PERIPLASMIC OLIGOPEPTIDE-BINDING PROTEIN-RELATED"/>
    <property type="match status" value="1"/>
</dbReference>
<proteinExistence type="inferred from homology"/>
<dbReference type="InterPro" id="IPR030678">
    <property type="entry name" value="Peptide/Ni-bd"/>
</dbReference>
<comment type="similarity">
    <text evidence="2">Belongs to the bacterial solute-binding protein 5 family.</text>
</comment>
<dbReference type="EMBL" id="SNVJ01000002">
    <property type="protein sequence ID" value="MXP62471.1"/>
    <property type="molecule type" value="Genomic_DNA"/>
</dbReference>
<dbReference type="GO" id="GO:1904680">
    <property type="term" value="F:peptide transmembrane transporter activity"/>
    <property type="evidence" value="ECO:0007669"/>
    <property type="project" value="TreeGrafter"/>
</dbReference>
<dbReference type="Gene3D" id="3.10.105.10">
    <property type="entry name" value="Dipeptide-binding Protein, Domain 3"/>
    <property type="match status" value="1"/>
</dbReference>
<dbReference type="CDD" id="cd00995">
    <property type="entry name" value="PBP2_NikA_DppA_OppA_like"/>
    <property type="match status" value="1"/>
</dbReference>
<dbReference type="GO" id="GO:0030288">
    <property type="term" value="C:outer membrane-bounded periplasmic space"/>
    <property type="evidence" value="ECO:0007669"/>
    <property type="project" value="UniProtKB-ARBA"/>
</dbReference>
<dbReference type="InterPro" id="IPR039424">
    <property type="entry name" value="SBP_5"/>
</dbReference>
<name>A0A845B5J7_9PROT</name>
<evidence type="ECO:0000313" key="6">
    <source>
        <dbReference type="EMBL" id="MXP62471.1"/>
    </source>
</evidence>
<evidence type="ECO:0000256" key="3">
    <source>
        <dbReference type="ARBA" id="ARBA00022448"/>
    </source>
</evidence>
<dbReference type="InterPro" id="IPR000914">
    <property type="entry name" value="SBP_5_dom"/>
</dbReference>
<accession>A0A845B5J7</accession>
<feature type="domain" description="Solute-binding protein family 5" evidence="5">
    <location>
        <begin position="145"/>
        <end position="501"/>
    </location>
</feature>